<organism evidence="2 3">
    <name type="scientific">Olea europaea subsp. europaea</name>
    <dbReference type="NCBI Taxonomy" id="158383"/>
    <lineage>
        <taxon>Eukaryota</taxon>
        <taxon>Viridiplantae</taxon>
        <taxon>Streptophyta</taxon>
        <taxon>Embryophyta</taxon>
        <taxon>Tracheophyta</taxon>
        <taxon>Spermatophyta</taxon>
        <taxon>Magnoliopsida</taxon>
        <taxon>eudicotyledons</taxon>
        <taxon>Gunneridae</taxon>
        <taxon>Pentapetalae</taxon>
        <taxon>asterids</taxon>
        <taxon>lamiids</taxon>
        <taxon>Lamiales</taxon>
        <taxon>Oleaceae</taxon>
        <taxon>Oleeae</taxon>
        <taxon>Olea</taxon>
    </lineage>
</organism>
<evidence type="ECO:0000256" key="1">
    <source>
        <dbReference type="SAM" id="MobiDB-lite"/>
    </source>
</evidence>
<dbReference type="OrthoDB" id="926572at2759"/>
<feature type="region of interest" description="Disordered" evidence="1">
    <location>
        <begin position="1"/>
        <end position="20"/>
    </location>
</feature>
<dbReference type="AlphaFoldDB" id="A0A8S0RY05"/>
<protein>
    <submittedName>
        <fullName evidence="2">Uncharacterized protein</fullName>
    </submittedName>
</protein>
<proteinExistence type="predicted"/>
<gene>
    <name evidence="2" type="ORF">OLEA9_A058637</name>
</gene>
<reference evidence="2 3" key="1">
    <citation type="submission" date="2019-12" db="EMBL/GenBank/DDBJ databases">
        <authorList>
            <person name="Alioto T."/>
            <person name="Alioto T."/>
            <person name="Gomez Garrido J."/>
        </authorList>
    </citation>
    <scope>NUCLEOTIDE SEQUENCE [LARGE SCALE GENOMIC DNA]</scope>
</reference>
<name>A0A8S0RY05_OLEEU</name>
<dbReference type="EMBL" id="CACTIH010003765">
    <property type="protein sequence ID" value="CAA2984482.1"/>
    <property type="molecule type" value="Genomic_DNA"/>
</dbReference>
<evidence type="ECO:0000313" key="2">
    <source>
        <dbReference type="EMBL" id="CAA2984482.1"/>
    </source>
</evidence>
<keyword evidence="3" id="KW-1185">Reference proteome</keyword>
<evidence type="ECO:0000313" key="3">
    <source>
        <dbReference type="Proteomes" id="UP000594638"/>
    </source>
</evidence>
<comment type="caution">
    <text evidence="2">The sequence shown here is derived from an EMBL/GenBank/DDBJ whole genome shotgun (WGS) entry which is preliminary data.</text>
</comment>
<sequence>MSNVEEQGGGYLNSDSDKEDITFNDFDYSLGEEEDILFKENVTQNIELDMRNEIVSLEATYEFDNSEYVPLDNLRSVYSDSDSKVVTYP</sequence>
<accession>A0A8S0RY05</accession>
<dbReference type="Proteomes" id="UP000594638">
    <property type="component" value="Unassembled WGS sequence"/>
</dbReference>
<dbReference type="Gramene" id="OE9A058637T1">
    <property type="protein sequence ID" value="OE9A058637C1"/>
    <property type="gene ID" value="OE9A058637"/>
</dbReference>